<sequence length="85" mass="9284">MSLKVSFLLIAVIASVFGFSGIVGGATETAGRVITAIYVALFVGAVLVERVAVLHRRKKLRGIVRSESAQGIRRGVKLPRFLRFW</sequence>
<accession>A0A5J5GS01</accession>
<dbReference type="EMBL" id="VYQE01000001">
    <property type="protein sequence ID" value="KAA9010162.1"/>
    <property type="molecule type" value="Genomic_DNA"/>
</dbReference>
<dbReference type="AlphaFoldDB" id="A0A5J5GS01"/>
<dbReference type="Proteomes" id="UP000326554">
    <property type="component" value="Unassembled WGS sequence"/>
</dbReference>
<protein>
    <submittedName>
        <fullName evidence="2">DUF1328 domain-containing protein</fullName>
    </submittedName>
</protein>
<feature type="transmembrane region" description="Helical" evidence="1">
    <location>
        <begin position="35"/>
        <end position="53"/>
    </location>
</feature>
<reference evidence="2 3" key="1">
    <citation type="submission" date="2019-09" db="EMBL/GenBank/DDBJ databases">
        <authorList>
            <person name="Park J.-S."/>
            <person name="Choi H.-J."/>
        </authorList>
    </citation>
    <scope>NUCLEOTIDE SEQUENCE [LARGE SCALE GENOMIC DNA]</scope>
    <source>
        <strain evidence="2 3">176SS1-4</strain>
    </source>
</reference>
<gene>
    <name evidence="2" type="ORF">F3S47_02615</name>
</gene>
<keyword evidence="1" id="KW-0812">Transmembrane</keyword>
<keyword evidence="3" id="KW-1185">Reference proteome</keyword>
<keyword evidence="1" id="KW-1133">Transmembrane helix</keyword>
<proteinExistence type="predicted"/>
<evidence type="ECO:0000313" key="2">
    <source>
        <dbReference type="EMBL" id="KAA9010162.1"/>
    </source>
</evidence>
<keyword evidence="1" id="KW-0472">Membrane</keyword>
<evidence type="ECO:0000256" key="1">
    <source>
        <dbReference type="SAM" id="Phobius"/>
    </source>
</evidence>
<name>A0A5J5GS01_9RHOB</name>
<comment type="caution">
    <text evidence="2">The sequence shown here is derived from an EMBL/GenBank/DDBJ whole genome shotgun (WGS) entry which is preliminary data.</text>
</comment>
<organism evidence="2 3">
    <name type="scientific">Histidinibacterium aquaticum</name>
    <dbReference type="NCBI Taxonomy" id="2613962"/>
    <lineage>
        <taxon>Bacteria</taxon>
        <taxon>Pseudomonadati</taxon>
        <taxon>Pseudomonadota</taxon>
        <taxon>Alphaproteobacteria</taxon>
        <taxon>Rhodobacterales</taxon>
        <taxon>Paracoccaceae</taxon>
        <taxon>Histidinibacterium</taxon>
    </lineage>
</organism>
<evidence type="ECO:0000313" key="3">
    <source>
        <dbReference type="Proteomes" id="UP000326554"/>
    </source>
</evidence>